<gene>
    <name evidence="8" type="ORF">AXF14_09405</name>
</gene>
<keyword evidence="9" id="KW-1185">Reference proteome</keyword>
<dbReference type="InterPro" id="IPR001638">
    <property type="entry name" value="Solute-binding_3/MltF_N"/>
</dbReference>
<evidence type="ECO:0000256" key="2">
    <source>
        <dbReference type="ARBA" id="ARBA00022448"/>
    </source>
</evidence>
<keyword evidence="2" id="KW-0813">Transport</keyword>
<evidence type="ECO:0000259" key="6">
    <source>
        <dbReference type="SMART" id="SM00062"/>
    </source>
</evidence>
<reference evidence="9" key="1">
    <citation type="submission" date="2016-02" db="EMBL/GenBank/DDBJ databases">
        <authorList>
            <person name="Holder M.E."/>
            <person name="Ajami N.J."/>
            <person name="Petrosino J.F."/>
        </authorList>
    </citation>
    <scope>NUCLEOTIDE SEQUENCE [LARGE SCALE GENOMIC DNA]</scope>
    <source>
        <strain evidence="9">CCUG 36733</strain>
    </source>
</reference>
<evidence type="ECO:0000313" key="8">
    <source>
        <dbReference type="EMBL" id="AMD87763.1"/>
    </source>
</evidence>
<dbReference type="InterPro" id="IPR006311">
    <property type="entry name" value="TAT_signal"/>
</dbReference>
<dbReference type="InterPro" id="IPR051455">
    <property type="entry name" value="Bact_solute-bind_prot3"/>
</dbReference>
<feature type="chain" id="PRO_5039209754" evidence="5">
    <location>
        <begin position="24"/>
        <end position="332"/>
    </location>
</feature>
<dbReference type="PANTHER" id="PTHR30085:SF6">
    <property type="entry name" value="ABC TRANSPORTER GLUTAMINE-BINDING PROTEIN GLNH"/>
    <property type="match status" value="1"/>
</dbReference>
<dbReference type="EMBL" id="CP014228">
    <property type="protein sequence ID" value="AMD87763.1"/>
    <property type="molecule type" value="Genomic_DNA"/>
</dbReference>
<dbReference type="AlphaFoldDB" id="A0A0X8JG40"/>
<evidence type="ECO:0000256" key="4">
    <source>
        <dbReference type="SAM" id="MobiDB-lite"/>
    </source>
</evidence>
<accession>A0A0X8JG40</accession>
<feature type="region of interest" description="Disordered" evidence="4">
    <location>
        <begin position="29"/>
        <end position="49"/>
    </location>
</feature>
<feature type="compositionally biased region" description="Low complexity" evidence="4">
    <location>
        <begin position="36"/>
        <end position="49"/>
    </location>
</feature>
<dbReference type="Gene3D" id="3.40.190.10">
    <property type="entry name" value="Periplasmic binding protein-like II"/>
    <property type="match status" value="2"/>
</dbReference>
<sequence>MTTFSRRTLLSVTGAAGVAAVLAACSDTGADGKSVSESSASSSASGGAESYDTIINSGPVASDDEVSASTWASAVKKAGTFKIGGTKTNQVFSLEDPTTGKVTGFDAAISQLLARYILGGDDASSLVEITQATSDTRETLLENGSVEAVFATYTITPERAEKITFAGPYYESGQTVLVKADNDKITGVTSLTSGVKVAVQANSTSVQAVTEHAPDAEQVQFETDSDCVAAVEAGQVDAYVLDEAVLLATVASNDNVKLVGEPFTTEPYGIGLPKDSDGQAFVNAFLAKIDEDGTWTKVWENTIGSITHGTAPEPPVIGSVEGAATASATPTA</sequence>
<dbReference type="InterPro" id="IPR001320">
    <property type="entry name" value="Iontro_rcpt_C"/>
</dbReference>
<dbReference type="RefSeq" id="WP_067942786.1">
    <property type="nucleotide sequence ID" value="NZ_CAUSVG010000131.1"/>
</dbReference>
<dbReference type="CDD" id="cd13690">
    <property type="entry name" value="PBP2_GluB"/>
    <property type="match status" value="1"/>
</dbReference>
<dbReference type="Pfam" id="PF00497">
    <property type="entry name" value="SBP_bac_3"/>
    <property type="match status" value="1"/>
</dbReference>
<dbReference type="GO" id="GO:0016020">
    <property type="term" value="C:membrane"/>
    <property type="evidence" value="ECO:0007669"/>
    <property type="project" value="InterPro"/>
</dbReference>
<feature type="domain" description="Solute-binding protein family 3/N-terminal" evidence="6">
    <location>
        <begin position="80"/>
        <end position="306"/>
    </location>
</feature>
<dbReference type="GO" id="GO:0030288">
    <property type="term" value="C:outer membrane-bounded periplasmic space"/>
    <property type="evidence" value="ECO:0007669"/>
    <property type="project" value="TreeGrafter"/>
</dbReference>
<feature type="signal peptide" evidence="5">
    <location>
        <begin position="1"/>
        <end position="23"/>
    </location>
</feature>
<dbReference type="SMART" id="SM00062">
    <property type="entry name" value="PBPb"/>
    <property type="match status" value="1"/>
</dbReference>
<dbReference type="OrthoDB" id="8454826at2"/>
<dbReference type="PROSITE" id="PS51318">
    <property type="entry name" value="TAT"/>
    <property type="match status" value="1"/>
</dbReference>
<dbReference type="Proteomes" id="UP000065220">
    <property type="component" value="Chromosome"/>
</dbReference>
<evidence type="ECO:0000313" key="9">
    <source>
        <dbReference type="Proteomes" id="UP000065220"/>
    </source>
</evidence>
<dbReference type="PROSITE" id="PS51257">
    <property type="entry name" value="PROKAR_LIPOPROTEIN"/>
    <property type="match status" value="1"/>
</dbReference>
<feature type="region of interest" description="Disordered" evidence="4">
    <location>
        <begin position="309"/>
        <end position="332"/>
    </location>
</feature>
<organism evidence="8 9">
    <name type="scientific">Actinomyces radicidentis</name>
    <dbReference type="NCBI Taxonomy" id="111015"/>
    <lineage>
        <taxon>Bacteria</taxon>
        <taxon>Bacillati</taxon>
        <taxon>Actinomycetota</taxon>
        <taxon>Actinomycetes</taxon>
        <taxon>Actinomycetales</taxon>
        <taxon>Actinomycetaceae</taxon>
        <taxon>Actinomyces</taxon>
    </lineage>
</organism>
<proteinExistence type="inferred from homology"/>
<feature type="domain" description="Ionotropic glutamate receptor C-terminal" evidence="7">
    <location>
        <begin position="80"/>
        <end position="297"/>
    </location>
</feature>
<dbReference type="KEGG" id="ard:AXF14_09405"/>
<name>A0A0X8JG40_ACTRD</name>
<keyword evidence="3 5" id="KW-0732">Signal</keyword>
<protein>
    <submittedName>
        <fullName evidence="8">Tat pathway signal protein</fullName>
    </submittedName>
</protein>
<dbReference type="GO" id="GO:0005576">
    <property type="term" value="C:extracellular region"/>
    <property type="evidence" value="ECO:0007669"/>
    <property type="project" value="TreeGrafter"/>
</dbReference>
<comment type="similarity">
    <text evidence="1">Belongs to the bacterial solute-binding protein 3 family.</text>
</comment>
<dbReference type="GO" id="GO:0006865">
    <property type="term" value="P:amino acid transport"/>
    <property type="evidence" value="ECO:0007669"/>
    <property type="project" value="TreeGrafter"/>
</dbReference>
<evidence type="ECO:0000259" key="7">
    <source>
        <dbReference type="SMART" id="SM00079"/>
    </source>
</evidence>
<evidence type="ECO:0000256" key="1">
    <source>
        <dbReference type="ARBA" id="ARBA00010333"/>
    </source>
</evidence>
<evidence type="ECO:0000256" key="3">
    <source>
        <dbReference type="ARBA" id="ARBA00022729"/>
    </source>
</evidence>
<dbReference type="GO" id="GO:0015276">
    <property type="term" value="F:ligand-gated monoatomic ion channel activity"/>
    <property type="evidence" value="ECO:0007669"/>
    <property type="project" value="InterPro"/>
</dbReference>
<dbReference type="SUPFAM" id="SSF53850">
    <property type="entry name" value="Periplasmic binding protein-like II"/>
    <property type="match status" value="1"/>
</dbReference>
<dbReference type="PANTHER" id="PTHR30085">
    <property type="entry name" value="AMINO ACID ABC TRANSPORTER PERMEASE"/>
    <property type="match status" value="1"/>
</dbReference>
<dbReference type="STRING" id="111015.AXF14_09405"/>
<evidence type="ECO:0000256" key="5">
    <source>
        <dbReference type="SAM" id="SignalP"/>
    </source>
</evidence>
<dbReference type="SMART" id="SM00079">
    <property type="entry name" value="PBPe"/>
    <property type="match status" value="1"/>
</dbReference>